<sequence length="356" mass="39322">MHSVRPLVVLKCKLGELGALCNLRSGSDAQVRLMIELLDSVKPAGKLLPALARAAVRLAEFGRTLWLDTTWLTPASPLAQRPGGVFEYLDTIIESALLEAHGLFASELPGLIPVVPVTASDDDLRRVRLLLEHKSRDVAIRVHSPWMPEQDLAEHTRRIMRLTSAQTGQVHAILDAGFVEAVHTHHVRAVTRSAAVLSGLLGPGSTTLLAGSIPAIRTTYTTIEHNRTEVSLWREVRHSTPEIRYGDYGVTHPKPPIAGKGGRSPFPFLCYTVPQKIVILRRRLETGDVPAELFADLAEELVERDDFAGPDYSWGDHEFMRCRRRGGRTAGSVPKWVAMATSHHLEHVSRRTATDL</sequence>
<gene>
    <name evidence="1" type="ORF">ORV05_13470</name>
</gene>
<proteinExistence type="predicted"/>
<keyword evidence="2" id="KW-1185">Reference proteome</keyword>
<evidence type="ECO:0000313" key="2">
    <source>
        <dbReference type="Proteomes" id="UP001163203"/>
    </source>
</evidence>
<protein>
    <recommendedName>
        <fullName evidence="3">Beta protein</fullName>
    </recommendedName>
</protein>
<reference evidence="1" key="1">
    <citation type="submission" date="2022-11" db="EMBL/GenBank/DDBJ databases">
        <authorList>
            <person name="Mo P."/>
        </authorList>
    </citation>
    <scope>NUCLEOTIDE SEQUENCE</scope>
    <source>
        <strain evidence="1">HUAS 11-8</strain>
    </source>
</reference>
<organism evidence="1 2">
    <name type="scientific">Amycolatopsis cynarae</name>
    <dbReference type="NCBI Taxonomy" id="2995223"/>
    <lineage>
        <taxon>Bacteria</taxon>
        <taxon>Bacillati</taxon>
        <taxon>Actinomycetota</taxon>
        <taxon>Actinomycetes</taxon>
        <taxon>Pseudonocardiales</taxon>
        <taxon>Pseudonocardiaceae</taxon>
        <taxon>Amycolatopsis</taxon>
    </lineage>
</organism>
<dbReference type="InterPro" id="IPR025683">
    <property type="entry name" value="Protein_beta"/>
</dbReference>
<name>A0ABY7B9A8_9PSEU</name>
<evidence type="ECO:0000313" key="1">
    <source>
        <dbReference type="EMBL" id="WAL68736.1"/>
    </source>
</evidence>
<dbReference type="RefSeq" id="WP_268758829.1">
    <property type="nucleotide sequence ID" value="NZ_CP113836.1"/>
</dbReference>
<accession>A0ABY7B9A8</accession>
<dbReference type="EMBL" id="CP113836">
    <property type="protein sequence ID" value="WAL68736.1"/>
    <property type="molecule type" value="Genomic_DNA"/>
</dbReference>
<dbReference type="Pfam" id="PF14350">
    <property type="entry name" value="Beta_protein"/>
    <property type="match status" value="1"/>
</dbReference>
<dbReference type="Proteomes" id="UP001163203">
    <property type="component" value="Chromosome"/>
</dbReference>
<evidence type="ECO:0008006" key="3">
    <source>
        <dbReference type="Google" id="ProtNLM"/>
    </source>
</evidence>